<comment type="caution">
    <text evidence="3">The sequence shown here is derived from an EMBL/GenBank/DDBJ whole genome shotgun (WGS) entry which is preliminary data.</text>
</comment>
<dbReference type="GO" id="GO:0016747">
    <property type="term" value="F:acyltransferase activity, transferring groups other than amino-acyl groups"/>
    <property type="evidence" value="ECO:0007669"/>
    <property type="project" value="InterPro"/>
</dbReference>
<dbReference type="Proteomes" id="UP001178507">
    <property type="component" value="Unassembled WGS sequence"/>
</dbReference>
<evidence type="ECO:0000313" key="4">
    <source>
        <dbReference type="Proteomes" id="UP001178507"/>
    </source>
</evidence>
<dbReference type="PROSITE" id="PS51186">
    <property type="entry name" value="GNAT"/>
    <property type="match status" value="1"/>
</dbReference>
<dbReference type="AlphaFoldDB" id="A0AA36IFJ8"/>
<evidence type="ECO:0000313" key="3">
    <source>
        <dbReference type="EMBL" id="CAJ1385838.1"/>
    </source>
</evidence>
<name>A0AA36IFJ8_9DINO</name>
<dbReference type="CDD" id="cd04301">
    <property type="entry name" value="NAT_SF"/>
    <property type="match status" value="1"/>
</dbReference>
<feature type="region of interest" description="Disordered" evidence="1">
    <location>
        <begin position="1"/>
        <end position="23"/>
    </location>
</feature>
<keyword evidence="4" id="KW-1185">Reference proteome</keyword>
<sequence length="343" mass="38191">MQEWQQLLQSPPSPPPLPGEPTLQKRIRGVKAALKAARAKPADRPEELEAQLTGLELEKGAVLRLVLQDGEVPIPAGQRIAIALPAAEKEALLEAFAGRAEGVIIAQPQLRTAALLKGDEQEWALLAVAPPHAICLSAELLSHPLLSVLRRFDGALVILEPGQEAEDEEMLWFHALRLRHRFASGRVVAAPKLKPEVIGDLKMRDAEAHHFAAASALCAAEFQDDLGEILQNEGIKLCLLVEGRRFYGFFLYKFWCPPLKALSIPRIAVEPKYQLLGFGRLMVSWAIQKAKQKPRHECNRVSLSATPEAVPFYRHLGFLEEKEDNPPTSTSESVRMEYHFTRR</sequence>
<evidence type="ECO:0000256" key="1">
    <source>
        <dbReference type="SAM" id="MobiDB-lite"/>
    </source>
</evidence>
<feature type="region of interest" description="Disordered" evidence="1">
    <location>
        <begin position="321"/>
        <end position="343"/>
    </location>
</feature>
<organism evidence="3 4">
    <name type="scientific">Effrenium voratum</name>
    <dbReference type="NCBI Taxonomy" id="2562239"/>
    <lineage>
        <taxon>Eukaryota</taxon>
        <taxon>Sar</taxon>
        <taxon>Alveolata</taxon>
        <taxon>Dinophyceae</taxon>
        <taxon>Suessiales</taxon>
        <taxon>Symbiodiniaceae</taxon>
        <taxon>Effrenium</taxon>
    </lineage>
</organism>
<proteinExistence type="predicted"/>
<protein>
    <recommendedName>
        <fullName evidence="2">N-acetyltransferase domain-containing protein</fullName>
    </recommendedName>
</protein>
<dbReference type="InterPro" id="IPR016181">
    <property type="entry name" value="Acyl_CoA_acyltransferase"/>
</dbReference>
<dbReference type="InterPro" id="IPR000182">
    <property type="entry name" value="GNAT_dom"/>
</dbReference>
<dbReference type="Gene3D" id="3.40.630.30">
    <property type="match status" value="1"/>
</dbReference>
<feature type="compositionally biased region" description="Low complexity" evidence="1">
    <location>
        <begin position="1"/>
        <end position="10"/>
    </location>
</feature>
<gene>
    <name evidence="3" type="ORF">EVOR1521_LOCUS12348</name>
</gene>
<dbReference type="Pfam" id="PF13673">
    <property type="entry name" value="Acetyltransf_10"/>
    <property type="match status" value="1"/>
</dbReference>
<feature type="domain" description="N-acetyltransferase" evidence="2">
    <location>
        <begin position="201"/>
        <end position="341"/>
    </location>
</feature>
<dbReference type="EMBL" id="CAUJNA010001291">
    <property type="protein sequence ID" value="CAJ1385838.1"/>
    <property type="molecule type" value="Genomic_DNA"/>
</dbReference>
<reference evidence="3" key="1">
    <citation type="submission" date="2023-08" db="EMBL/GenBank/DDBJ databases">
        <authorList>
            <person name="Chen Y."/>
            <person name="Shah S."/>
            <person name="Dougan E. K."/>
            <person name="Thang M."/>
            <person name="Chan C."/>
        </authorList>
    </citation>
    <scope>NUCLEOTIDE SEQUENCE</scope>
</reference>
<evidence type="ECO:0000259" key="2">
    <source>
        <dbReference type="PROSITE" id="PS51186"/>
    </source>
</evidence>
<feature type="compositionally biased region" description="Basic and acidic residues" evidence="1">
    <location>
        <begin position="334"/>
        <end position="343"/>
    </location>
</feature>
<dbReference type="SUPFAM" id="SSF55729">
    <property type="entry name" value="Acyl-CoA N-acyltransferases (Nat)"/>
    <property type="match status" value="1"/>
</dbReference>
<accession>A0AA36IFJ8</accession>